<dbReference type="EC" id="3.1.3.48" evidence="2"/>
<dbReference type="Gene3D" id="3.40.50.2300">
    <property type="match status" value="1"/>
</dbReference>
<dbReference type="GO" id="GO:0004725">
    <property type="term" value="F:protein tyrosine phosphatase activity"/>
    <property type="evidence" value="ECO:0007669"/>
    <property type="project" value="UniProtKB-EC"/>
</dbReference>
<dbReference type="InterPro" id="IPR023485">
    <property type="entry name" value="Ptyr_pPase"/>
</dbReference>
<feature type="active site" description="Nucleophile" evidence="5">
    <location>
        <position position="14"/>
    </location>
</feature>
<proteinExistence type="inferred from homology"/>
<feature type="active site" evidence="5">
    <location>
        <position position="20"/>
    </location>
</feature>
<evidence type="ECO:0000256" key="1">
    <source>
        <dbReference type="ARBA" id="ARBA00011063"/>
    </source>
</evidence>
<dbReference type="InterPro" id="IPR036196">
    <property type="entry name" value="Ptyr_pPase_sf"/>
</dbReference>
<evidence type="ECO:0000313" key="7">
    <source>
        <dbReference type="EMBL" id="MYM20606.1"/>
    </source>
</evidence>
<evidence type="ECO:0000259" key="6">
    <source>
        <dbReference type="SMART" id="SM00226"/>
    </source>
</evidence>
<evidence type="ECO:0000256" key="3">
    <source>
        <dbReference type="ARBA" id="ARBA00022801"/>
    </source>
</evidence>
<evidence type="ECO:0000256" key="4">
    <source>
        <dbReference type="ARBA" id="ARBA00022912"/>
    </source>
</evidence>
<dbReference type="SUPFAM" id="SSF52788">
    <property type="entry name" value="Phosphotyrosine protein phosphatases I"/>
    <property type="match status" value="1"/>
</dbReference>
<dbReference type="Proteomes" id="UP000469215">
    <property type="component" value="Unassembled WGS sequence"/>
</dbReference>
<dbReference type="PANTHER" id="PTHR11717">
    <property type="entry name" value="LOW MOLECULAR WEIGHT PROTEIN TYROSINE PHOSPHATASE"/>
    <property type="match status" value="1"/>
</dbReference>
<feature type="active site" description="Proton donor" evidence="5">
    <location>
        <position position="139"/>
    </location>
</feature>
<keyword evidence="8" id="KW-1185">Reference proteome</keyword>
<evidence type="ECO:0000313" key="8">
    <source>
        <dbReference type="Proteomes" id="UP000469215"/>
    </source>
</evidence>
<gene>
    <name evidence="7" type="ORF">GSY69_11700</name>
</gene>
<dbReference type="CDD" id="cd16343">
    <property type="entry name" value="LMWPTP"/>
    <property type="match status" value="1"/>
</dbReference>
<dbReference type="Pfam" id="PF01451">
    <property type="entry name" value="LMWPc"/>
    <property type="match status" value="1"/>
</dbReference>
<dbReference type="RefSeq" id="WP_160954020.1">
    <property type="nucleotide sequence ID" value="NZ_WWEQ01000062.1"/>
</dbReference>
<organism evidence="7 8">
    <name type="scientific">Brevibacterium rongguiense</name>
    <dbReference type="NCBI Taxonomy" id="2695267"/>
    <lineage>
        <taxon>Bacteria</taxon>
        <taxon>Bacillati</taxon>
        <taxon>Actinomycetota</taxon>
        <taxon>Actinomycetes</taxon>
        <taxon>Micrococcales</taxon>
        <taxon>Brevibacteriaceae</taxon>
        <taxon>Brevibacterium</taxon>
    </lineage>
</organism>
<evidence type="ECO:0000256" key="2">
    <source>
        <dbReference type="ARBA" id="ARBA00013064"/>
    </source>
</evidence>
<name>A0A6N9HA22_9MICO</name>
<reference evidence="7 8" key="1">
    <citation type="submission" date="2020-01" db="EMBL/GenBank/DDBJ databases">
        <authorList>
            <person name="Deng T."/>
        </authorList>
    </citation>
    <scope>NUCLEOTIDE SEQUENCE [LARGE SCALE GENOMIC DNA]</scope>
    <source>
        <strain evidence="7 8">5221</strain>
    </source>
</reference>
<dbReference type="SMART" id="SM00226">
    <property type="entry name" value="LMWPc"/>
    <property type="match status" value="1"/>
</dbReference>
<keyword evidence="3" id="KW-0378">Hydrolase</keyword>
<dbReference type="PRINTS" id="PR00719">
    <property type="entry name" value="LMWPTPASE"/>
</dbReference>
<dbReference type="EMBL" id="WWEQ01000062">
    <property type="protein sequence ID" value="MYM20606.1"/>
    <property type="molecule type" value="Genomic_DNA"/>
</dbReference>
<feature type="domain" description="Phosphotyrosine protein phosphatase I" evidence="6">
    <location>
        <begin position="8"/>
        <end position="165"/>
    </location>
</feature>
<accession>A0A6N9HA22</accession>
<evidence type="ECO:0000256" key="5">
    <source>
        <dbReference type="PIRSR" id="PIRSR617867-1"/>
    </source>
</evidence>
<comment type="similarity">
    <text evidence="1">Belongs to the low molecular weight phosphotyrosine protein phosphatase family.</text>
</comment>
<dbReference type="PANTHER" id="PTHR11717:SF7">
    <property type="entry name" value="LOW MOLECULAR WEIGHT PHOSPHOTYROSINE PROTEIN PHOSPHATASE"/>
    <property type="match status" value="1"/>
</dbReference>
<comment type="caution">
    <text evidence="7">The sequence shown here is derived from an EMBL/GenBank/DDBJ whole genome shotgun (WGS) entry which is preliminary data.</text>
</comment>
<dbReference type="InterPro" id="IPR017867">
    <property type="entry name" value="Tyr_phospatase_low_mol_wt"/>
</dbReference>
<dbReference type="InterPro" id="IPR050438">
    <property type="entry name" value="LMW_PTPase"/>
</dbReference>
<sequence length="169" mass="18474">MEQPYRPPRVLFVCTGNICRSAMAEHLLRHRLREQGREDALAIASAGLSDEEAGNPMNPVSARVLAGHGIEAGEHAARQVTAQQLADADLAVAMTRRHRAGLERLAAGLPAERRPRIVMLRELGEPELGADGEPLDVDDPWYGGPEDHEEVFRELEAHLPALVAELTGR</sequence>
<dbReference type="AlphaFoldDB" id="A0A6N9HA22"/>
<protein>
    <recommendedName>
        <fullName evidence="2">protein-tyrosine-phosphatase</fullName>
        <ecNumber evidence="2">3.1.3.48</ecNumber>
    </recommendedName>
</protein>
<keyword evidence="4" id="KW-0904">Protein phosphatase</keyword>